<feature type="transmembrane region" description="Helical" evidence="1">
    <location>
        <begin position="36"/>
        <end position="54"/>
    </location>
</feature>
<feature type="transmembrane region" description="Helical" evidence="1">
    <location>
        <begin position="60"/>
        <end position="84"/>
    </location>
</feature>
<sequence length="108" mass="12479">MEGDWLKILLVAVLTFLINIPFGYWRSKVRKLSKEWFLAVHLPVPFIVFFRILFGVKLNLYTLAIFVISFFVGQRVGIVLNNLLMGKLGETSKNLFGDLLRLVQNHGR</sequence>
<organism evidence="2 3">
    <name type="scientific">Aquifex aeolicus</name>
    <dbReference type="NCBI Taxonomy" id="63363"/>
    <lineage>
        <taxon>Bacteria</taxon>
        <taxon>Pseudomonadati</taxon>
        <taxon>Aquificota</taxon>
        <taxon>Aquificia</taxon>
        <taxon>Aquificales</taxon>
        <taxon>Aquificaceae</taxon>
        <taxon>Aquifex</taxon>
    </lineage>
</organism>
<keyword evidence="1" id="KW-0812">Transmembrane</keyword>
<keyword evidence="1" id="KW-0472">Membrane</keyword>
<keyword evidence="1" id="KW-1133">Transmembrane helix</keyword>
<dbReference type="PANTHER" id="PTHR31033">
    <property type="entry name" value="PROTEIN, PUTATIVE-RELATED"/>
    <property type="match status" value="1"/>
</dbReference>
<dbReference type="Proteomes" id="UP000606463">
    <property type="component" value="Unassembled WGS sequence"/>
</dbReference>
<dbReference type="AlphaFoldDB" id="A0A9D1CET1"/>
<evidence type="ECO:0000256" key="1">
    <source>
        <dbReference type="SAM" id="Phobius"/>
    </source>
</evidence>
<protein>
    <submittedName>
        <fullName evidence="2">Uncharacterized protein</fullName>
    </submittedName>
</protein>
<dbReference type="EMBL" id="DQVE01000024">
    <property type="protein sequence ID" value="HIP98200.1"/>
    <property type="molecule type" value="Genomic_DNA"/>
</dbReference>
<gene>
    <name evidence="2" type="ORF">EYH37_02380</name>
</gene>
<evidence type="ECO:0000313" key="3">
    <source>
        <dbReference type="Proteomes" id="UP000606463"/>
    </source>
</evidence>
<evidence type="ECO:0000313" key="2">
    <source>
        <dbReference type="EMBL" id="HIP98200.1"/>
    </source>
</evidence>
<dbReference type="PANTHER" id="PTHR31033:SF18">
    <property type="entry name" value="OS06G0115800 PROTEIN"/>
    <property type="match status" value="1"/>
</dbReference>
<accession>A0A9D1CET1</accession>
<reference evidence="2" key="1">
    <citation type="journal article" date="2020" name="ISME J.">
        <title>Gammaproteobacteria mediating utilization of methyl-, sulfur- and petroleum organic compounds in deep ocean hydrothermal plumes.</title>
        <authorList>
            <person name="Zhou Z."/>
            <person name="Liu Y."/>
            <person name="Pan J."/>
            <person name="Cron B.R."/>
            <person name="Toner B.M."/>
            <person name="Anantharaman K."/>
            <person name="Breier J.A."/>
            <person name="Dick G.J."/>
            <person name="Li M."/>
        </authorList>
    </citation>
    <scope>NUCLEOTIDE SEQUENCE</scope>
    <source>
        <strain evidence="2">SZUA-1501</strain>
    </source>
</reference>
<name>A0A9D1CET1_AQUAO</name>
<feature type="transmembrane region" description="Helical" evidence="1">
    <location>
        <begin position="6"/>
        <end position="24"/>
    </location>
</feature>
<comment type="caution">
    <text evidence="2">The sequence shown here is derived from an EMBL/GenBank/DDBJ whole genome shotgun (WGS) entry which is preliminary data.</text>
</comment>
<proteinExistence type="predicted"/>